<accession>X1HT66</accession>
<dbReference type="Gene3D" id="2.120.10.80">
    <property type="entry name" value="Kelch-type beta propeller"/>
    <property type="match status" value="2"/>
</dbReference>
<gene>
    <name evidence="3" type="ORF">S03H2_28474</name>
</gene>
<evidence type="ECO:0000256" key="1">
    <source>
        <dbReference type="ARBA" id="ARBA00022441"/>
    </source>
</evidence>
<feature type="non-terminal residue" evidence="3">
    <location>
        <position position="1"/>
    </location>
</feature>
<organism evidence="3">
    <name type="scientific">marine sediment metagenome</name>
    <dbReference type="NCBI Taxonomy" id="412755"/>
    <lineage>
        <taxon>unclassified sequences</taxon>
        <taxon>metagenomes</taxon>
        <taxon>ecological metagenomes</taxon>
    </lineage>
</organism>
<name>X1HT66_9ZZZZ</name>
<dbReference type="Pfam" id="PF24681">
    <property type="entry name" value="Kelch_KLHDC2_KLHL20_DRC7"/>
    <property type="match status" value="1"/>
</dbReference>
<keyword evidence="2" id="KW-0677">Repeat</keyword>
<evidence type="ECO:0000313" key="3">
    <source>
        <dbReference type="EMBL" id="GAH57004.1"/>
    </source>
</evidence>
<proteinExistence type="predicted"/>
<dbReference type="SUPFAM" id="SSF117281">
    <property type="entry name" value="Kelch motif"/>
    <property type="match status" value="1"/>
</dbReference>
<keyword evidence="1" id="KW-0880">Kelch repeat</keyword>
<sequence>EHKLVNIGSGKFLLFGGRDSEGAFLNDTWIYDFNDNSWTEKTFFVQPPGREYFGMCYNQQDEKVYLFGGAGSTEYYNDLWTYDVNADSWSPVTTAGSFPIARFGHGMTYDSKNNCILVFGGKDGGWNLLDDLWIYYPETNSWQEPPLPAECPGHRTNFGFVYLPTIDRTLLFGGVDWWGIDDETWLYDLNSNLWTTALPEIIPPARERMQMIVGPNSIPYIFGGYIGGSEKVLGDVWKYIVSSSGSFVSSDIFVPFDTTLNWGTLSAPGLTVPSSTTCKFQIAHFEDGAGWDVFRGIDG</sequence>
<dbReference type="EMBL" id="BARU01017157">
    <property type="protein sequence ID" value="GAH57004.1"/>
    <property type="molecule type" value="Genomic_DNA"/>
</dbReference>
<dbReference type="Pfam" id="PF01344">
    <property type="entry name" value="Kelch_1"/>
    <property type="match status" value="1"/>
</dbReference>
<dbReference type="PANTHER" id="PTHR46093:SF18">
    <property type="entry name" value="FIBRONECTIN TYPE-III DOMAIN-CONTAINING PROTEIN"/>
    <property type="match status" value="1"/>
</dbReference>
<protein>
    <submittedName>
        <fullName evidence="3">Uncharacterized protein</fullName>
    </submittedName>
</protein>
<dbReference type="PANTHER" id="PTHR46093">
    <property type="entry name" value="ACYL-COA-BINDING DOMAIN-CONTAINING PROTEIN 5"/>
    <property type="match status" value="1"/>
</dbReference>
<comment type="caution">
    <text evidence="3">The sequence shown here is derived from an EMBL/GenBank/DDBJ whole genome shotgun (WGS) entry which is preliminary data.</text>
</comment>
<dbReference type="InterPro" id="IPR006652">
    <property type="entry name" value="Kelch_1"/>
</dbReference>
<feature type="non-terminal residue" evidence="3">
    <location>
        <position position="299"/>
    </location>
</feature>
<dbReference type="AlphaFoldDB" id="X1HT66"/>
<evidence type="ECO:0000256" key="2">
    <source>
        <dbReference type="ARBA" id="ARBA00022737"/>
    </source>
</evidence>
<dbReference type="InterPro" id="IPR015915">
    <property type="entry name" value="Kelch-typ_b-propeller"/>
</dbReference>
<reference evidence="3" key="1">
    <citation type="journal article" date="2014" name="Front. Microbiol.">
        <title>High frequency of phylogenetically diverse reductive dehalogenase-homologous genes in deep subseafloor sedimentary metagenomes.</title>
        <authorList>
            <person name="Kawai M."/>
            <person name="Futagami T."/>
            <person name="Toyoda A."/>
            <person name="Takaki Y."/>
            <person name="Nishi S."/>
            <person name="Hori S."/>
            <person name="Arai W."/>
            <person name="Tsubouchi T."/>
            <person name="Morono Y."/>
            <person name="Uchiyama I."/>
            <person name="Ito T."/>
            <person name="Fujiyama A."/>
            <person name="Inagaki F."/>
            <person name="Takami H."/>
        </authorList>
    </citation>
    <scope>NUCLEOTIDE SEQUENCE</scope>
    <source>
        <strain evidence="3">Expedition CK06-06</strain>
    </source>
</reference>